<dbReference type="CDD" id="cd00121">
    <property type="entry name" value="MATH"/>
    <property type="match status" value="1"/>
</dbReference>
<evidence type="ECO:0000259" key="3">
    <source>
        <dbReference type="PROSITE" id="PS50097"/>
    </source>
</evidence>
<evidence type="ECO:0000313" key="6">
    <source>
        <dbReference type="Proteomes" id="UP001054889"/>
    </source>
</evidence>
<dbReference type="SMART" id="SM00225">
    <property type="entry name" value="BTB"/>
    <property type="match status" value="1"/>
</dbReference>
<dbReference type="Gene3D" id="3.30.710.10">
    <property type="entry name" value="Potassium Channel Kv1.1, Chain A"/>
    <property type="match status" value="1"/>
</dbReference>
<dbReference type="InterPro" id="IPR045005">
    <property type="entry name" value="BPM1-6"/>
</dbReference>
<protein>
    <submittedName>
        <fullName evidence="5">Uncharacterized protein</fullName>
    </submittedName>
</protein>
<dbReference type="Pfam" id="PF22486">
    <property type="entry name" value="MATH_2"/>
    <property type="match status" value="1"/>
</dbReference>
<reference evidence="5" key="2">
    <citation type="submission" date="2021-12" db="EMBL/GenBank/DDBJ databases">
        <title>Resequencing data analysis of finger millet.</title>
        <authorList>
            <person name="Hatakeyama M."/>
            <person name="Aluri S."/>
            <person name="Balachadran M.T."/>
            <person name="Sivarajan S.R."/>
            <person name="Poveda L."/>
            <person name="Shimizu-Inatsugi R."/>
            <person name="Schlapbach R."/>
            <person name="Sreeman S.M."/>
            <person name="Shimizu K.K."/>
        </authorList>
    </citation>
    <scope>NUCLEOTIDE SEQUENCE</scope>
</reference>
<comment type="similarity">
    <text evidence="2">Belongs to the Tdpoz family.</text>
</comment>
<dbReference type="InterPro" id="IPR002083">
    <property type="entry name" value="MATH/TRAF_dom"/>
</dbReference>
<dbReference type="AlphaFoldDB" id="A0AAV5BBQ5"/>
<evidence type="ECO:0000256" key="2">
    <source>
        <dbReference type="ARBA" id="ARBA00010846"/>
    </source>
</evidence>
<dbReference type="Pfam" id="PF00651">
    <property type="entry name" value="BTB"/>
    <property type="match status" value="1"/>
</dbReference>
<reference evidence="5" key="1">
    <citation type="journal article" date="2018" name="DNA Res.">
        <title>Multiple hybrid de novo genome assembly of finger millet, an orphan allotetraploid crop.</title>
        <authorList>
            <person name="Hatakeyama M."/>
            <person name="Aluri S."/>
            <person name="Balachadran M.T."/>
            <person name="Sivarajan S.R."/>
            <person name="Patrignani A."/>
            <person name="Gruter S."/>
            <person name="Poveda L."/>
            <person name="Shimizu-Inatsugi R."/>
            <person name="Baeten J."/>
            <person name="Francoijs K.J."/>
            <person name="Nataraja K.N."/>
            <person name="Reddy Y.A.N."/>
            <person name="Phadnis S."/>
            <person name="Ravikumar R.L."/>
            <person name="Schlapbach R."/>
            <person name="Sreeman S.M."/>
            <person name="Shimizu K.K."/>
        </authorList>
    </citation>
    <scope>NUCLEOTIDE SEQUENCE</scope>
</reference>
<feature type="domain" description="BTB" evidence="3">
    <location>
        <begin position="186"/>
        <end position="252"/>
    </location>
</feature>
<dbReference type="SUPFAM" id="SSF54695">
    <property type="entry name" value="POZ domain"/>
    <property type="match status" value="1"/>
</dbReference>
<dbReference type="EMBL" id="BQKI01000001">
    <property type="protein sequence ID" value="GJM84571.1"/>
    <property type="molecule type" value="Genomic_DNA"/>
</dbReference>
<evidence type="ECO:0000256" key="1">
    <source>
        <dbReference type="ARBA" id="ARBA00004906"/>
    </source>
</evidence>
<dbReference type="GO" id="GO:0016567">
    <property type="term" value="P:protein ubiquitination"/>
    <property type="evidence" value="ECO:0007669"/>
    <property type="project" value="InterPro"/>
</dbReference>
<dbReference type="SMART" id="SM00061">
    <property type="entry name" value="MATH"/>
    <property type="match status" value="1"/>
</dbReference>
<dbReference type="PANTHER" id="PTHR26379">
    <property type="entry name" value="BTB/POZ AND MATH DOMAIN-CONTAINING PROTEIN 1"/>
    <property type="match status" value="1"/>
</dbReference>
<comment type="pathway">
    <text evidence="1">Protein modification; protein ubiquitination.</text>
</comment>
<evidence type="ECO:0000313" key="5">
    <source>
        <dbReference type="EMBL" id="GJM84571.1"/>
    </source>
</evidence>
<evidence type="ECO:0000259" key="4">
    <source>
        <dbReference type="PROSITE" id="PS50144"/>
    </source>
</evidence>
<accession>A0AAV5BBQ5</accession>
<dbReference type="Gene3D" id="2.60.210.10">
    <property type="entry name" value="Apoptosis, Tumor Necrosis Factor Receptor Associated Protein 2, Chain A"/>
    <property type="match status" value="1"/>
</dbReference>
<feature type="domain" description="MATH" evidence="4">
    <location>
        <begin position="28"/>
        <end position="151"/>
    </location>
</feature>
<dbReference type="Pfam" id="PF24570">
    <property type="entry name" value="BACK_BPM_SPOP"/>
    <property type="match status" value="1"/>
</dbReference>
<dbReference type="PROSITE" id="PS50097">
    <property type="entry name" value="BTB"/>
    <property type="match status" value="1"/>
</dbReference>
<dbReference type="InterPro" id="IPR008974">
    <property type="entry name" value="TRAF-like"/>
</dbReference>
<sequence length="354" mass="39558">MPVASPSPSPGNGPSSCSASAIVAGAVSGHYVLDIVNYSRIKEERIDCRPFRVGGRTWFVEYHPNGRTSEDTGYISLFLALDDVVTEAVNAQVKISLLDQYGKPVPSYSRTTEVVNFSEKGSWGFPKFIEREVLEKSKYLRNDCFTVRFDVTIMKDIHTEETPVIVVPPSDMHRHFGDILSSEEGADVKFQVGNKTFSAHRLVLAARSPVFKTELYGLMQESTAVIPIDDMEAEVFSALLTFLYTDTIPEMKEQEESAMTQHLLVAAVKYRLERLKLICEDRLCKQINMDSIANILALAEQHNCRGLKEACMEFSRSSESALSARSHPTVLKEMMSVVAPCCTWRRKSKAKAKA</sequence>
<dbReference type="PANTHER" id="PTHR26379:SF498">
    <property type="entry name" value="OS10G0425700 PROTEIN"/>
    <property type="match status" value="1"/>
</dbReference>
<name>A0AAV5BBQ5_ELECO</name>
<keyword evidence="6" id="KW-1185">Reference proteome</keyword>
<dbReference type="SUPFAM" id="SSF49599">
    <property type="entry name" value="TRAF domain-like"/>
    <property type="match status" value="1"/>
</dbReference>
<dbReference type="Proteomes" id="UP001054889">
    <property type="component" value="Unassembled WGS sequence"/>
</dbReference>
<gene>
    <name evidence="5" type="primary">ga00254</name>
    <name evidence="5" type="ORF">PR202_ga00254</name>
</gene>
<proteinExistence type="inferred from homology"/>
<dbReference type="InterPro" id="IPR011333">
    <property type="entry name" value="SKP1/BTB/POZ_sf"/>
</dbReference>
<dbReference type="InterPro" id="IPR000210">
    <property type="entry name" value="BTB/POZ_dom"/>
</dbReference>
<dbReference type="PROSITE" id="PS50144">
    <property type="entry name" value="MATH"/>
    <property type="match status" value="1"/>
</dbReference>
<dbReference type="CDD" id="cd18280">
    <property type="entry name" value="BTB_POZ_BPM_plant"/>
    <property type="match status" value="1"/>
</dbReference>
<comment type="caution">
    <text evidence="5">The sequence shown here is derived from an EMBL/GenBank/DDBJ whole genome shotgun (WGS) entry which is preliminary data.</text>
</comment>
<organism evidence="5 6">
    <name type="scientific">Eleusine coracana subsp. coracana</name>
    <dbReference type="NCBI Taxonomy" id="191504"/>
    <lineage>
        <taxon>Eukaryota</taxon>
        <taxon>Viridiplantae</taxon>
        <taxon>Streptophyta</taxon>
        <taxon>Embryophyta</taxon>
        <taxon>Tracheophyta</taxon>
        <taxon>Spermatophyta</taxon>
        <taxon>Magnoliopsida</taxon>
        <taxon>Liliopsida</taxon>
        <taxon>Poales</taxon>
        <taxon>Poaceae</taxon>
        <taxon>PACMAD clade</taxon>
        <taxon>Chloridoideae</taxon>
        <taxon>Cynodonteae</taxon>
        <taxon>Eleusininae</taxon>
        <taxon>Eleusine</taxon>
    </lineage>
</organism>
<dbReference type="InterPro" id="IPR056423">
    <property type="entry name" value="BACK_BPM_SPOP"/>
</dbReference>